<keyword evidence="3 4" id="KW-0560">Oxidoreductase</keyword>
<dbReference type="PROSITE" id="PS51014">
    <property type="entry name" value="COBK_CBIJ"/>
    <property type="match status" value="1"/>
</dbReference>
<dbReference type="PANTHER" id="PTHR36925:SF1">
    <property type="entry name" value="COBALT-PRECORRIN-6A REDUCTASE"/>
    <property type="match status" value="1"/>
</dbReference>
<dbReference type="EC" id="1.3.1.54" evidence="4"/>
<evidence type="ECO:0000256" key="2">
    <source>
        <dbReference type="ARBA" id="ARBA00022573"/>
    </source>
</evidence>
<dbReference type="UniPathway" id="UPA00148"/>
<dbReference type="Pfam" id="PF02571">
    <property type="entry name" value="CbiJ"/>
    <property type="match status" value="1"/>
</dbReference>
<gene>
    <name evidence="4" type="ORF">MNBD_ALPHA08-1241</name>
</gene>
<name>A0A3B0RUF3_9ZZZZ</name>
<comment type="pathway">
    <text evidence="1">Cofactor biosynthesis; adenosylcobalamin biosynthesis.</text>
</comment>
<accession>A0A3B0RUF3</accession>
<dbReference type="NCBIfam" id="NF005968">
    <property type="entry name" value="PRK08057.1-2"/>
    <property type="match status" value="1"/>
</dbReference>
<protein>
    <submittedName>
        <fullName evidence="4">Precorrin-6A reductase</fullName>
        <ecNumber evidence="4">1.3.1.54</ecNumber>
    </submittedName>
</protein>
<dbReference type="GO" id="GO:0016994">
    <property type="term" value="F:precorrin-6A reductase activity"/>
    <property type="evidence" value="ECO:0007669"/>
    <property type="project" value="UniProtKB-EC"/>
</dbReference>
<reference evidence="4" key="1">
    <citation type="submission" date="2018-06" db="EMBL/GenBank/DDBJ databases">
        <authorList>
            <person name="Zhirakovskaya E."/>
        </authorList>
    </citation>
    <scope>NUCLEOTIDE SEQUENCE</scope>
</reference>
<sequence>MGSRDNKHILILGGTGEARRLAPMLLDAGYKVTTSLAGVTSEPMLPRGDVRTGGFGGVEGLVEYVRGENVAAIVDATHPFAAQITRHGFEAAKQAGITYVRLERRPWKPLGREQWRLMPDVDAAVKGLKQDARVFVTIGRKDLPKFATRQDLSILARSIEPPEMELPENWKFIQGRPPFTVYDEAELMRAHKINVLVTKNAGGKAVSAKLQAARELGVSIMMIERPVIEDIRKVRTVDQVLRFLPGA</sequence>
<dbReference type="GO" id="GO:0009236">
    <property type="term" value="P:cobalamin biosynthetic process"/>
    <property type="evidence" value="ECO:0007669"/>
    <property type="project" value="UniProtKB-UniPathway"/>
</dbReference>
<proteinExistence type="predicted"/>
<keyword evidence="2" id="KW-0169">Cobalamin biosynthesis</keyword>
<dbReference type="NCBIfam" id="TIGR00715">
    <property type="entry name" value="precor6x_red"/>
    <property type="match status" value="1"/>
</dbReference>
<dbReference type="AlphaFoldDB" id="A0A3B0RUF3"/>
<dbReference type="PANTHER" id="PTHR36925">
    <property type="entry name" value="COBALT-PRECORRIN-6A REDUCTASE"/>
    <property type="match status" value="1"/>
</dbReference>
<dbReference type="InterPro" id="IPR003723">
    <property type="entry name" value="Precorrin-6x_reduct"/>
</dbReference>
<evidence type="ECO:0000256" key="3">
    <source>
        <dbReference type="ARBA" id="ARBA00023002"/>
    </source>
</evidence>
<evidence type="ECO:0000256" key="1">
    <source>
        <dbReference type="ARBA" id="ARBA00004953"/>
    </source>
</evidence>
<dbReference type="EMBL" id="UOEC01000094">
    <property type="protein sequence ID" value="VAV92038.1"/>
    <property type="molecule type" value="Genomic_DNA"/>
</dbReference>
<organism evidence="4">
    <name type="scientific">hydrothermal vent metagenome</name>
    <dbReference type="NCBI Taxonomy" id="652676"/>
    <lineage>
        <taxon>unclassified sequences</taxon>
        <taxon>metagenomes</taxon>
        <taxon>ecological metagenomes</taxon>
    </lineage>
</organism>
<evidence type="ECO:0000313" key="4">
    <source>
        <dbReference type="EMBL" id="VAV92038.1"/>
    </source>
</evidence>